<feature type="domain" description="MacB-like periplasmic core" evidence="9">
    <location>
        <begin position="90"/>
        <end position="306"/>
    </location>
</feature>
<evidence type="ECO:0000313" key="11">
    <source>
        <dbReference type="Proteomes" id="UP000593892"/>
    </source>
</evidence>
<feature type="transmembrane region" description="Helical" evidence="7">
    <location>
        <begin position="484"/>
        <end position="507"/>
    </location>
</feature>
<dbReference type="Pfam" id="PF12704">
    <property type="entry name" value="MacB_PCD"/>
    <property type="match status" value="2"/>
</dbReference>
<dbReference type="InterPro" id="IPR017800">
    <property type="entry name" value="ADOP"/>
</dbReference>
<keyword evidence="11" id="KW-1185">Reference proteome</keyword>
<name>A0A7S7NXQ9_PALFE</name>
<dbReference type="InterPro" id="IPR025857">
    <property type="entry name" value="MacB_PCD"/>
</dbReference>
<evidence type="ECO:0000256" key="1">
    <source>
        <dbReference type="ARBA" id="ARBA00004651"/>
    </source>
</evidence>
<evidence type="ECO:0000259" key="8">
    <source>
        <dbReference type="Pfam" id="PF02687"/>
    </source>
</evidence>
<dbReference type="InterPro" id="IPR047928">
    <property type="entry name" value="Perm_prefix_1"/>
</dbReference>
<keyword evidence="2" id="KW-1003">Cell membrane</keyword>
<dbReference type="NCBIfam" id="TIGR03434">
    <property type="entry name" value="ADOP"/>
    <property type="match status" value="1"/>
</dbReference>
<feature type="transmembrane region" description="Helical" evidence="7">
    <location>
        <begin position="397"/>
        <end position="419"/>
    </location>
</feature>
<feature type="domain" description="ABC3 transporter permease C-terminal" evidence="8">
    <location>
        <begin position="348"/>
        <end position="461"/>
    </location>
</feature>
<dbReference type="RefSeq" id="WP_194453368.1">
    <property type="nucleotide sequence ID" value="NZ_CP063849.1"/>
</dbReference>
<evidence type="ECO:0000256" key="2">
    <source>
        <dbReference type="ARBA" id="ARBA00022475"/>
    </source>
</evidence>
<dbReference type="InterPro" id="IPR003838">
    <property type="entry name" value="ABC3_permease_C"/>
</dbReference>
<feature type="transmembrane region" description="Helical" evidence="7">
    <location>
        <begin position="815"/>
        <end position="834"/>
    </location>
</feature>
<sequence>MSRWRHLWFRSRSEQQLEKELEFHLALHVDELIAQGYDPAEAQRLARLDLGGPEQVKEACRDSRGTRWLEDFVLDVRYAVRALRRQPGFSTVALLTLALGIGAATVMFTIVNGVLLKPLSYPEADRLVSLHEQTEFSTRFGNQWAFAYPNFLDVQRASRSLEMAAWRFSGGTFGSRGDAEYVSARQISAGLFSVLRLPPALGREFLPKEDTRGAAPAVILGQGFWRRRFAADPAVLGTSILFEGKPHTVVSIAPVGFRLDDEAVDVFTPLGQNTEPVMALRKAHPGINVVARLRPGATLEQSRAELSLLGSQLARQYPDSNTARSFVAAPLKPQVDDVRSTLWLLLGAAGLLLLIACANVASLLLVRAVARERELAMRVALGAGRARLIRQCLTESAVLGLAGGLSGLFLAAFGVRPFLYFWPGIMPRIEEIRLDWRVALAAVGVSLACGFLFGLMPALRAPARGLDRTLRAGGRTLAGASRRVHGGFVIVQLALAVVLLVSAGMLGRTLLRLSALDPGLNINNVLVTRMALSPSAVTEPGKMRSNWRDVLDRARQVPGVEAVSLVDTVPMREGNNQVGYSTVPGVIAPNDQNVALATSVTPEYLKVMGIALRQGRFFTDQDQLGGAPVVVIDEVLAQRAFPRQQAVGQHLWMPDLSDSALLVVGVVSHVRHWGPAVDDQASVRAQFYYPFAQVPDRFVRRWSELMSVAVRTSRSPLSVVEPLTNAVRGTTGDQVLYEIRTMEQLATSMLARQRFLLFLFGLFAGLALLLACIGIYGVMAYLTGRRVPEFGVRIAMGATAADLLRLVLKQGLAMIAAGVLLGLAAAWGAVRLLQHLVDGVQRTEPLTLLAMTGLLVAAALLATYVPARRASRIDPVGALRQD</sequence>
<dbReference type="AlphaFoldDB" id="A0A7S7NXQ9"/>
<evidence type="ECO:0000256" key="6">
    <source>
        <dbReference type="ARBA" id="ARBA00038076"/>
    </source>
</evidence>
<organism evidence="10 11">
    <name type="scientific">Paludibaculum fermentans</name>
    <dbReference type="NCBI Taxonomy" id="1473598"/>
    <lineage>
        <taxon>Bacteria</taxon>
        <taxon>Pseudomonadati</taxon>
        <taxon>Acidobacteriota</taxon>
        <taxon>Terriglobia</taxon>
        <taxon>Bryobacterales</taxon>
        <taxon>Bryobacteraceae</taxon>
        <taxon>Paludibaculum</taxon>
    </lineage>
</organism>
<evidence type="ECO:0000256" key="5">
    <source>
        <dbReference type="ARBA" id="ARBA00023136"/>
    </source>
</evidence>
<comment type="similarity">
    <text evidence="6">Belongs to the ABC-4 integral membrane protein family.</text>
</comment>
<dbReference type="Proteomes" id="UP000593892">
    <property type="component" value="Chromosome"/>
</dbReference>
<evidence type="ECO:0000256" key="4">
    <source>
        <dbReference type="ARBA" id="ARBA00022989"/>
    </source>
</evidence>
<evidence type="ECO:0000256" key="3">
    <source>
        <dbReference type="ARBA" id="ARBA00022692"/>
    </source>
</evidence>
<feature type="transmembrane region" description="Helical" evidence="7">
    <location>
        <begin position="846"/>
        <end position="865"/>
    </location>
</feature>
<dbReference type="PANTHER" id="PTHR30572:SF4">
    <property type="entry name" value="ABC TRANSPORTER PERMEASE YTRF"/>
    <property type="match status" value="1"/>
</dbReference>
<dbReference type="InterPro" id="IPR050250">
    <property type="entry name" value="Macrolide_Exporter_MacB"/>
</dbReference>
<protein>
    <submittedName>
        <fullName evidence="10">ABC transporter permease</fullName>
    </submittedName>
</protein>
<keyword evidence="4 7" id="KW-1133">Transmembrane helix</keyword>
<dbReference type="GO" id="GO:0022857">
    <property type="term" value="F:transmembrane transporter activity"/>
    <property type="evidence" value="ECO:0007669"/>
    <property type="project" value="TreeGrafter"/>
</dbReference>
<feature type="domain" description="ABC3 transporter permease C-terminal" evidence="8">
    <location>
        <begin position="762"/>
        <end position="875"/>
    </location>
</feature>
<accession>A0A7S7NXQ9</accession>
<dbReference type="Pfam" id="PF02687">
    <property type="entry name" value="FtsX"/>
    <property type="match status" value="2"/>
</dbReference>
<gene>
    <name evidence="10" type="ORF">IRI77_17755</name>
</gene>
<feature type="domain" description="MacB-like periplasmic core" evidence="9">
    <location>
        <begin position="493"/>
        <end position="715"/>
    </location>
</feature>
<dbReference type="EMBL" id="CP063849">
    <property type="protein sequence ID" value="QOY91714.1"/>
    <property type="molecule type" value="Genomic_DNA"/>
</dbReference>
<dbReference type="GO" id="GO:0005886">
    <property type="term" value="C:plasma membrane"/>
    <property type="evidence" value="ECO:0007669"/>
    <property type="project" value="UniProtKB-SubCell"/>
</dbReference>
<comment type="subcellular location">
    <subcellularLocation>
        <location evidence="1">Cell membrane</location>
        <topology evidence="1">Multi-pass membrane protein</topology>
    </subcellularLocation>
</comment>
<feature type="transmembrane region" description="Helical" evidence="7">
    <location>
        <begin position="91"/>
        <end position="116"/>
    </location>
</feature>
<feature type="transmembrane region" description="Helical" evidence="7">
    <location>
        <begin position="755"/>
        <end position="778"/>
    </location>
</feature>
<keyword evidence="3 7" id="KW-0812">Transmembrane</keyword>
<keyword evidence="5 7" id="KW-0472">Membrane</keyword>
<feature type="transmembrane region" description="Helical" evidence="7">
    <location>
        <begin position="342"/>
        <end position="366"/>
    </location>
</feature>
<dbReference type="PANTHER" id="PTHR30572">
    <property type="entry name" value="MEMBRANE COMPONENT OF TRANSPORTER-RELATED"/>
    <property type="match status" value="1"/>
</dbReference>
<feature type="transmembrane region" description="Helical" evidence="7">
    <location>
        <begin position="439"/>
        <end position="463"/>
    </location>
</feature>
<evidence type="ECO:0000256" key="7">
    <source>
        <dbReference type="SAM" id="Phobius"/>
    </source>
</evidence>
<evidence type="ECO:0000313" key="10">
    <source>
        <dbReference type="EMBL" id="QOY91714.1"/>
    </source>
</evidence>
<evidence type="ECO:0000259" key="9">
    <source>
        <dbReference type="Pfam" id="PF12704"/>
    </source>
</evidence>
<reference evidence="10 11" key="1">
    <citation type="submission" date="2020-10" db="EMBL/GenBank/DDBJ databases">
        <title>Complete genome sequence of Paludibaculum fermentans P105T, a facultatively anaerobic acidobacterium capable of dissimilatory Fe(III) reduction.</title>
        <authorList>
            <person name="Dedysh S.N."/>
            <person name="Beletsky A.V."/>
            <person name="Kulichevskaya I.S."/>
            <person name="Mardanov A.V."/>
            <person name="Ravin N.V."/>
        </authorList>
    </citation>
    <scope>NUCLEOTIDE SEQUENCE [LARGE SCALE GENOMIC DNA]</scope>
    <source>
        <strain evidence="10 11">P105</strain>
    </source>
</reference>
<proteinExistence type="inferred from homology"/>
<dbReference type="KEGG" id="pfer:IRI77_17755"/>
<dbReference type="NCBIfam" id="NF038403">
    <property type="entry name" value="perm_prefix_1"/>
    <property type="match status" value="1"/>
</dbReference>